<dbReference type="EMBL" id="AP019800">
    <property type="protein sequence ID" value="BBL92358.1"/>
    <property type="molecule type" value="Genomic_DNA"/>
</dbReference>
<proteinExistence type="predicted"/>
<geneLocation type="plasmid" evidence="2">
    <name>pam7 dna</name>
</geneLocation>
<reference evidence="2" key="1">
    <citation type="submission" date="2019-07" db="EMBL/GenBank/DDBJ databases">
        <title>Complete Genome Sequences of Vibrion rotiferianus strain AM7.</title>
        <authorList>
            <person name="Miyazaki K."/>
            <person name="Wiseschart A."/>
            <person name="Pootanakit K."/>
            <person name="Ishimori K."/>
            <person name="Kitahara K."/>
        </authorList>
    </citation>
    <scope>NUCLEOTIDE SEQUENCE [LARGE SCALE GENOMIC DNA]</scope>
    <source>
        <strain evidence="2">AM7</strain>
        <plasmid evidence="2">pam7 dna</plasmid>
    </source>
</reference>
<dbReference type="AlphaFoldDB" id="A0A510IGV2"/>
<dbReference type="RefSeq" id="WP_143694318.1">
    <property type="nucleotide sequence ID" value="NZ_AP019800.1"/>
</dbReference>
<dbReference type="Proteomes" id="UP000315115">
    <property type="component" value="Plasmid pAM7"/>
</dbReference>
<gene>
    <name evidence="1" type="ORF">VroAM7_50110</name>
</gene>
<keyword evidence="1" id="KW-0614">Plasmid</keyword>
<sequence>MKKSLPFENGYQVHANNLDESFNPYPDTPELAWARKDWLAGWLTREKETNGLDPNDIAHRIPALMG</sequence>
<evidence type="ECO:0000313" key="2">
    <source>
        <dbReference type="Proteomes" id="UP000315115"/>
    </source>
</evidence>
<accession>A0A510IGV2</accession>
<organism evidence="1 2">
    <name type="scientific">Vibrio rotiferianus</name>
    <dbReference type="NCBI Taxonomy" id="190895"/>
    <lineage>
        <taxon>Bacteria</taxon>
        <taxon>Pseudomonadati</taxon>
        <taxon>Pseudomonadota</taxon>
        <taxon>Gammaproteobacteria</taxon>
        <taxon>Vibrionales</taxon>
        <taxon>Vibrionaceae</taxon>
        <taxon>Vibrio</taxon>
    </lineage>
</organism>
<evidence type="ECO:0000313" key="1">
    <source>
        <dbReference type="EMBL" id="BBL92358.1"/>
    </source>
</evidence>
<name>A0A510IGV2_9VIBR</name>
<protein>
    <submittedName>
        <fullName evidence="1">Uncharacterized protein</fullName>
    </submittedName>
</protein>